<name>A0A9D4RYA4_DREPO</name>
<gene>
    <name evidence="1" type="ORF">DPMN_007457</name>
</gene>
<dbReference type="EMBL" id="JAIWYP010000001">
    <property type="protein sequence ID" value="KAH3883500.1"/>
    <property type="molecule type" value="Genomic_DNA"/>
</dbReference>
<keyword evidence="2" id="KW-1185">Reference proteome</keyword>
<accession>A0A9D4RYA4</accession>
<comment type="caution">
    <text evidence="1">The sequence shown here is derived from an EMBL/GenBank/DDBJ whole genome shotgun (WGS) entry which is preliminary data.</text>
</comment>
<organism evidence="1 2">
    <name type="scientific">Dreissena polymorpha</name>
    <name type="common">Zebra mussel</name>
    <name type="synonym">Mytilus polymorpha</name>
    <dbReference type="NCBI Taxonomy" id="45954"/>
    <lineage>
        <taxon>Eukaryota</taxon>
        <taxon>Metazoa</taxon>
        <taxon>Spiralia</taxon>
        <taxon>Lophotrochozoa</taxon>
        <taxon>Mollusca</taxon>
        <taxon>Bivalvia</taxon>
        <taxon>Autobranchia</taxon>
        <taxon>Heteroconchia</taxon>
        <taxon>Euheterodonta</taxon>
        <taxon>Imparidentia</taxon>
        <taxon>Neoheterodontei</taxon>
        <taxon>Myida</taxon>
        <taxon>Dreissenoidea</taxon>
        <taxon>Dreissenidae</taxon>
        <taxon>Dreissena</taxon>
    </lineage>
</organism>
<proteinExistence type="predicted"/>
<reference evidence="1" key="2">
    <citation type="submission" date="2020-11" db="EMBL/GenBank/DDBJ databases">
        <authorList>
            <person name="McCartney M.A."/>
            <person name="Auch B."/>
            <person name="Kono T."/>
            <person name="Mallez S."/>
            <person name="Becker A."/>
            <person name="Gohl D.M."/>
            <person name="Silverstein K.A.T."/>
            <person name="Koren S."/>
            <person name="Bechman K.B."/>
            <person name="Herman A."/>
            <person name="Abrahante J.E."/>
            <person name="Garbe J."/>
        </authorList>
    </citation>
    <scope>NUCLEOTIDE SEQUENCE</scope>
    <source>
        <strain evidence="1">Duluth1</strain>
        <tissue evidence="1">Whole animal</tissue>
    </source>
</reference>
<evidence type="ECO:0000313" key="2">
    <source>
        <dbReference type="Proteomes" id="UP000828390"/>
    </source>
</evidence>
<reference evidence="1" key="1">
    <citation type="journal article" date="2019" name="bioRxiv">
        <title>The Genome of the Zebra Mussel, Dreissena polymorpha: A Resource for Invasive Species Research.</title>
        <authorList>
            <person name="McCartney M.A."/>
            <person name="Auch B."/>
            <person name="Kono T."/>
            <person name="Mallez S."/>
            <person name="Zhang Y."/>
            <person name="Obille A."/>
            <person name="Becker A."/>
            <person name="Abrahante J.E."/>
            <person name="Garbe J."/>
            <person name="Badalamenti J.P."/>
            <person name="Herman A."/>
            <person name="Mangelson H."/>
            <person name="Liachko I."/>
            <person name="Sullivan S."/>
            <person name="Sone E.D."/>
            <person name="Koren S."/>
            <person name="Silverstein K.A.T."/>
            <person name="Beckman K.B."/>
            <person name="Gohl D.M."/>
        </authorList>
    </citation>
    <scope>NUCLEOTIDE SEQUENCE</scope>
    <source>
        <strain evidence="1">Duluth1</strain>
        <tissue evidence="1">Whole animal</tissue>
    </source>
</reference>
<protein>
    <submittedName>
        <fullName evidence="1">Uncharacterized protein</fullName>
    </submittedName>
</protein>
<dbReference type="Proteomes" id="UP000828390">
    <property type="component" value="Unassembled WGS sequence"/>
</dbReference>
<dbReference type="AlphaFoldDB" id="A0A9D4RYA4"/>
<evidence type="ECO:0000313" key="1">
    <source>
        <dbReference type="EMBL" id="KAH3883500.1"/>
    </source>
</evidence>
<sequence>MMCALYFSAYGNWFPGFQASHPTGHGQDHEGQTRPCDVLRERIRKGLATLLLIAY</sequence>